<keyword evidence="2" id="KW-1185">Reference proteome</keyword>
<protein>
    <submittedName>
        <fullName evidence="1">Uncharacterized protein</fullName>
    </submittedName>
</protein>
<evidence type="ECO:0000313" key="2">
    <source>
        <dbReference type="Proteomes" id="UP000694382"/>
    </source>
</evidence>
<organism evidence="1 2">
    <name type="scientific">Geospiza parvula</name>
    <name type="common">Small tree-finch</name>
    <name type="synonym">Camarhynchus parvulus</name>
    <dbReference type="NCBI Taxonomy" id="87175"/>
    <lineage>
        <taxon>Eukaryota</taxon>
        <taxon>Metazoa</taxon>
        <taxon>Chordata</taxon>
        <taxon>Craniata</taxon>
        <taxon>Vertebrata</taxon>
        <taxon>Euteleostomi</taxon>
        <taxon>Archelosauria</taxon>
        <taxon>Archosauria</taxon>
        <taxon>Dinosauria</taxon>
        <taxon>Saurischia</taxon>
        <taxon>Theropoda</taxon>
        <taxon>Coelurosauria</taxon>
        <taxon>Aves</taxon>
        <taxon>Neognathae</taxon>
        <taxon>Neoaves</taxon>
        <taxon>Telluraves</taxon>
        <taxon>Australaves</taxon>
        <taxon>Passeriformes</taxon>
        <taxon>Thraupidae</taxon>
        <taxon>Camarhynchus</taxon>
    </lineage>
</organism>
<dbReference type="GO" id="GO:0001525">
    <property type="term" value="P:angiogenesis"/>
    <property type="evidence" value="ECO:0007669"/>
    <property type="project" value="TreeGrafter"/>
</dbReference>
<name>A0A8C3MP30_GEOPR</name>
<dbReference type="Ensembl" id="ENSCPVT00000006493.2">
    <property type="protein sequence ID" value="ENSCPVP00000006257.2"/>
    <property type="gene ID" value="ENSCPVG00000004604.2"/>
</dbReference>
<dbReference type="GO" id="GO:0051020">
    <property type="term" value="F:GTPase binding"/>
    <property type="evidence" value="ECO:0007669"/>
    <property type="project" value="TreeGrafter"/>
</dbReference>
<dbReference type="SMART" id="SM01132">
    <property type="entry name" value="DIL"/>
    <property type="match status" value="1"/>
</dbReference>
<reference evidence="1" key="1">
    <citation type="submission" date="2025-08" db="UniProtKB">
        <authorList>
            <consortium name="Ensembl"/>
        </authorList>
    </citation>
    <scope>IDENTIFICATION</scope>
</reference>
<dbReference type="AlphaFoldDB" id="A0A8C3MP30"/>
<dbReference type="GO" id="GO:0035024">
    <property type="term" value="P:negative regulation of Rho protein signal transduction"/>
    <property type="evidence" value="ECO:0007669"/>
    <property type="project" value="TreeGrafter"/>
</dbReference>
<dbReference type="Proteomes" id="UP000694382">
    <property type="component" value="Unassembled WGS sequence"/>
</dbReference>
<proteinExistence type="predicted"/>
<accession>A0A8U8BKL3</accession>
<sequence length="516" mass="55329">MLRETVWEKIKEIGDRQPESPPDGDPPPFPDLAGVTSDLRPLLGWLANSVELLNLAQAHLQALEAQLDIEGTAGLYWFVLVCTGLYWGYTGLYWFILGRAPGAVLGSDRVVLGLFWGFLVESGRISVFWGESPGFWGEFPGFRGCSRGLGSDPHFGVNSGVLGPCPELEKDLESCDEALGVLDEVIMSTFQQSVYYLTKTLYSALPALLDTNPFVGAGEPRAGPDLGGVPEGLRPPLAVFRAVLGLTRDCRLHPELASQTFGYLFFFSNASLFNTLMEKGSAGPFFQWWVGVRLRTNLDLVLDGLGALGLGDIAGDFFRKLSATANLLCTPRGCLEQVSAPGHLGTAGYTWAHLGTAGYTWAHLGTAGYKLGTPGHSWDTPGIHLGTPGYSWVQAGYTWVQLGTAGYKLGTPGHSWDTPGIHLGTPGHTWAHLGYTWAHLGYTWAHLGTPGHTWAHLGYTWAHLGTAGIHLGTPGDIPGLHLGTPGDIPGIHLGTPGYTWAHLGTPGIYLGTAGYT</sequence>
<dbReference type="Pfam" id="PF01843">
    <property type="entry name" value="DIL"/>
    <property type="match status" value="1"/>
</dbReference>
<evidence type="ECO:0000313" key="1">
    <source>
        <dbReference type="Ensembl" id="ENSCPVP00000006257.2"/>
    </source>
</evidence>
<dbReference type="InterPro" id="IPR052072">
    <property type="entry name" value="Vascular_dev_regulator"/>
</dbReference>
<dbReference type="GO" id="GO:0005911">
    <property type="term" value="C:cell-cell junction"/>
    <property type="evidence" value="ECO:0007669"/>
    <property type="project" value="TreeGrafter"/>
</dbReference>
<dbReference type="InterPro" id="IPR002710">
    <property type="entry name" value="Dilute_dom"/>
</dbReference>
<dbReference type="PANTHER" id="PTHR16027:SF4">
    <property type="entry name" value="RAS-INTERACTING PROTEIN 1"/>
    <property type="match status" value="1"/>
</dbReference>
<reference evidence="1" key="2">
    <citation type="submission" date="2025-09" db="UniProtKB">
        <authorList>
            <consortium name="Ensembl"/>
        </authorList>
    </citation>
    <scope>IDENTIFICATION</scope>
</reference>
<dbReference type="PANTHER" id="PTHR16027">
    <property type="entry name" value="DILUTE DOMAIN-CONTAINING PROTEIN YPR089W"/>
    <property type="match status" value="1"/>
</dbReference>
<accession>A0A8C3MP30</accession>